<feature type="domain" description="Major facilitator superfamily (MFS) profile" evidence="9">
    <location>
        <begin position="21"/>
        <end position="406"/>
    </location>
</feature>
<dbReference type="GO" id="GO:1990961">
    <property type="term" value="P:xenobiotic detoxification by transmembrane export across the plasma membrane"/>
    <property type="evidence" value="ECO:0007669"/>
    <property type="project" value="InterPro"/>
</dbReference>
<proteinExistence type="inferred from homology"/>
<dbReference type="InterPro" id="IPR004812">
    <property type="entry name" value="Efflux_drug-R_Bcr/CmlA"/>
</dbReference>
<dbReference type="Proteomes" id="UP000540656">
    <property type="component" value="Unassembled WGS sequence"/>
</dbReference>
<feature type="transmembrane region" description="Helical" evidence="8">
    <location>
        <begin position="55"/>
        <end position="76"/>
    </location>
</feature>
<feature type="transmembrane region" description="Helical" evidence="8">
    <location>
        <begin position="88"/>
        <end position="108"/>
    </location>
</feature>
<feature type="transmembrane region" description="Helical" evidence="8">
    <location>
        <begin position="21"/>
        <end position="43"/>
    </location>
</feature>
<evidence type="ECO:0000256" key="7">
    <source>
        <dbReference type="ARBA" id="ARBA00023136"/>
    </source>
</evidence>
<feature type="transmembrane region" description="Helical" evidence="8">
    <location>
        <begin position="261"/>
        <end position="282"/>
    </location>
</feature>
<evidence type="ECO:0000256" key="2">
    <source>
        <dbReference type="ARBA" id="ARBA00006236"/>
    </source>
</evidence>
<feature type="transmembrane region" description="Helical" evidence="8">
    <location>
        <begin position="355"/>
        <end position="375"/>
    </location>
</feature>
<evidence type="ECO:0000313" key="11">
    <source>
        <dbReference type="Proteomes" id="UP000540656"/>
    </source>
</evidence>
<keyword evidence="6 8" id="KW-1133">Transmembrane helix</keyword>
<comment type="subcellular location">
    <subcellularLocation>
        <location evidence="1">Cell membrane</location>
        <topology evidence="1">Multi-pass membrane protein</topology>
    </subcellularLocation>
</comment>
<evidence type="ECO:0000256" key="8">
    <source>
        <dbReference type="SAM" id="Phobius"/>
    </source>
</evidence>
<dbReference type="GO" id="GO:0005886">
    <property type="term" value="C:plasma membrane"/>
    <property type="evidence" value="ECO:0007669"/>
    <property type="project" value="UniProtKB-SubCell"/>
</dbReference>
<feature type="transmembrane region" description="Helical" evidence="8">
    <location>
        <begin position="175"/>
        <end position="195"/>
    </location>
</feature>
<evidence type="ECO:0000256" key="4">
    <source>
        <dbReference type="ARBA" id="ARBA00022475"/>
    </source>
</evidence>
<keyword evidence="5 8" id="KW-0812">Transmembrane</keyword>
<dbReference type="PANTHER" id="PTHR23502:SF132">
    <property type="entry name" value="POLYAMINE TRANSPORTER 2-RELATED"/>
    <property type="match status" value="1"/>
</dbReference>
<accession>A0A7Y9S5V2</accession>
<evidence type="ECO:0000313" key="10">
    <source>
        <dbReference type="EMBL" id="NYG60578.1"/>
    </source>
</evidence>
<keyword evidence="3" id="KW-0813">Transport</keyword>
<protein>
    <submittedName>
        <fullName evidence="10">DHA1 family bicyclomycin/chloramphenicol resistance-like MFS transporter</fullName>
    </submittedName>
</protein>
<sequence length="411" mass="42389">MTSRAATGPRSTTRRAGTAQIVLVLGALIALGPLSIDMYLPAFPGIAEEFSSNEASVQLTLTGMLLGLATGQLIIGPLSDAFGRKRPLLTGLAVHALASVLCLFAPSIEMLAGVRLLQGFAGAAVSVTAMAMVRDQFEGIAVARIMSRLMLVMGAAPMLAPTLGSQVLRWSDWRGIFGVLAAAAVALVMLAVFALRETLPPERRRPARIGASISTYRSLLRDRAFLAIALIGGLMMASMFTYISGASFVFQEGFGVGEQEFAIIFGVNAFALILATQINPLLLRRFRIMDVMTVAMIGAGLSALALVVLGATGVGGIAGAMIPLTVALGCGGLVAPNTPALALSRHGEAAGSAAAILGFLQFGIGGAMAPVVGAFDSTTTVPMGAVMGSAIGIALLLMVLVRRDEQVRTFG</sequence>
<dbReference type="PROSITE" id="PS50850">
    <property type="entry name" value="MFS"/>
    <property type="match status" value="1"/>
</dbReference>
<evidence type="ECO:0000256" key="1">
    <source>
        <dbReference type="ARBA" id="ARBA00004651"/>
    </source>
</evidence>
<gene>
    <name evidence="10" type="ORF">BJ980_003501</name>
</gene>
<feature type="transmembrane region" description="Helical" evidence="8">
    <location>
        <begin position="145"/>
        <end position="163"/>
    </location>
</feature>
<dbReference type="EMBL" id="JACCAA010000001">
    <property type="protein sequence ID" value="NYG60578.1"/>
    <property type="molecule type" value="Genomic_DNA"/>
</dbReference>
<feature type="transmembrane region" description="Helical" evidence="8">
    <location>
        <begin position="320"/>
        <end position="343"/>
    </location>
</feature>
<dbReference type="SUPFAM" id="SSF103473">
    <property type="entry name" value="MFS general substrate transporter"/>
    <property type="match status" value="1"/>
</dbReference>
<dbReference type="InterPro" id="IPR005829">
    <property type="entry name" value="Sugar_transporter_CS"/>
</dbReference>
<keyword evidence="7 8" id="KW-0472">Membrane</keyword>
<evidence type="ECO:0000256" key="6">
    <source>
        <dbReference type="ARBA" id="ARBA00022989"/>
    </source>
</evidence>
<dbReference type="Gene3D" id="1.20.1720.10">
    <property type="entry name" value="Multidrug resistance protein D"/>
    <property type="match status" value="1"/>
</dbReference>
<keyword evidence="4" id="KW-1003">Cell membrane</keyword>
<name>A0A7Y9S5V2_9ACTN</name>
<evidence type="ECO:0000256" key="5">
    <source>
        <dbReference type="ARBA" id="ARBA00022692"/>
    </source>
</evidence>
<dbReference type="InterPro" id="IPR036259">
    <property type="entry name" value="MFS_trans_sf"/>
</dbReference>
<dbReference type="RefSeq" id="WP_179503492.1">
    <property type="nucleotide sequence ID" value="NZ_JACCAA010000001.1"/>
</dbReference>
<dbReference type="AlphaFoldDB" id="A0A7Y9S5V2"/>
<comment type="caution">
    <text evidence="10">The sequence shown here is derived from an EMBL/GenBank/DDBJ whole genome shotgun (WGS) entry which is preliminary data.</text>
</comment>
<dbReference type="InterPro" id="IPR020846">
    <property type="entry name" value="MFS_dom"/>
</dbReference>
<dbReference type="Pfam" id="PF07690">
    <property type="entry name" value="MFS_1"/>
    <property type="match status" value="1"/>
</dbReference>
<keyword evidence="11" id="KW-1185">Reference proteome</keyword>
<evidence type="ECO:0000259" key="9">
    <source>
        <dbReference type="PROSITE" id="PS50850"/>
    </source>
</evidence>
<feature type="transmembrane region" description="Helical" evidence="8">
    <location>
        <begin position="114"/>
        <end position="133"/>
    </location>
</feature>
<dbReference type="NCBIfam" id="TIGR00710">
    <property type="entry name" value="efflux_Bcr_CflA"/>
    <property type="match status" value="1"/>
</dbReference>
<reference evidence="10 11" key="1">
    <citation type="submission" date="2020-07" db="EMBL/GenBank/DDBJ databases">
        <title>Sequencing the genomes of 1000 actinobacteria strains.</title>
        <authorList>
            <person name="Klenk H.-P."/>
        </authorList>
    </citation>
    <scope>NUCLEOTIDE SEQUENCE [LARGE SCALE GENOMIC DNA]</scope>
    <source>
        <strain evidence="10 11">DSM 23819</strain>
    </source>
</reference>
<dbReference type="GO" id="GO:0042910">
    <property type="term" value="F:xenobiotic transmembrane transporter activity"/>
    <property type="evidence" value="ECO:0007669"/>
    <property type="project" value="InterPro"/>
</dbReference>
<feature type="transmembrane region" description="Helical" evidence="8">
    <location>
        <begin position="381"/>
        <end position="401"/>
    </location>
</feature>
<feature type="transmembrane region" description="Helical" evidence="8">
    <location>
        <begin position="294"/>
        <end position="314"/>
    </location>
</feature>
<organism evidence="10 11">
    <name type="scientific">Nocardioides daedukensis</name>
    <dbReference type="NCBI Taxonomy" id="634462"/>
    <lineage>
        <taxon>Bacteria</taxon>
        <taxon>Bacillati</taxon>
        <taxon>Actinomycetota</taxon>
        <taxon>Actinomycetes</taxon>
        <taxon>Propionibacteriales</taxon>
        <taxon>Nocardioidaceae</taxon>
        <taxon>Nocardioides</taxon>
    </lineage>
</organism>
<dbReference type="PANTHER" id="PTHR23502">
    <property type="entry name" value="MAJOR FACILITATOR SUPERFAMILY"/>
    <property type="match status" value="1"/>
</dbReference>
<dbReference type="FunFam" id="1.20.1720.10:FF:000005">
    <property type="entry name" value="Bcr/CflA family efflux transporter"/>
    <property type="match status" value="1"/>
</dbReference>
<comment type="similarity">
    <text evidence="2">Belongs to the major facilitator superfamily. Bcr/CmlA family.</text>
</comment>
<dbReference type="PROSITE" id="PS00216">
    <property type="entry name" value="SUGAR_TRANSPORT_1"/>
    <property type="match status" value="1"/>
</dbReference>
<dbReference type="InterPro" id="IPR011701">
    <property type="entry name" value="MFS"/>
</dbReference>
<feature type="transmembrane region" description="Helical" evidence="8">
    <location>
        <begin position="224"/>
        <end position="249"/>
    </location>
</feature>
<dbReference type="CDD" id="cd17320">
    <property type="entry name" value="MFS_MdfA_MDR_like"/>
    <property type="match status" value="1"/>
</dbReference>
<evidence type="ECO:0000256" key="3">
    <source>
        <dbReference type="ARBA" id="ARBA00022448"/>
    </source>
</evidence>